<comment type="caution">
    <text evidence="2">The sequence shown here is derived from an EMBL/GenBank/DDBJ whole genome shotgun (WGS) entry which is preliminary data.</text>
</comment>
<feature type="chain" id="PRO_5041259463" evidence="1">
    <location>
        <begin position="22"/>
        <end position="70"/>
    </location>
</feature>
<accession>A0AA39HXE1</accession>
<dbReference type="AlphaFoldDB" id="A0AA39HXE1"/>
<organism evidence="2 3">
    <name type="scientific">Steinernema hermaphroditum</name>
    <dbReference type="NCBI Taxonomy" id="289476"/>
    <lineage>
        <taxon>Eukaryota</taxon>
        <taxon>Metazoa</taxon>
        <taxon>Ecdysozoa</taxon>
        <taxon>Nematoda</taxon>
        <taxon>Chromadorea</taxon>
        <taxon>Rhabditida</taxon>
        <taxon>Tylenchina</taxon>
        <taxon>Panagrolaimomorpha</taxon>
        <taxon>Strongyloidoidea</taxon>
        <taxon>Steinernematidae</taxon>
        <taxon>Steinernema</taxon>
    </lineage>
</organism>
<name>A0AA39HXE1_9BILA</name>
<proteinExistence type="predicted"/>
<keyword evidence="3" id="KW-1185">Reference proteome</keyword>
<keyword evidence="1" id="KW-0732">Signal</keyword>
<reference evidence="2" key="1">
    <citation type="submission" date="2023-06" db="EMBL/GenBank/DDBJ databases">
        <title>Genomic analysis of the entomopathogenic nematode Steinernema hermaphroditum.</title>
        <authorList>
            <person name="Schwarz E.M."/>
            <person name="Heppert J.K."/>
            <person name="Baniya A."/>
            <person name="Schwartz H.T."/>
            <person name="Tan C.-H."/>
            <person name="Antoshechkin I."/>
            <person name="Sternberg P.W."/>
            <person name="Goodrich-Blair H."/>
            <person name="Dillman A.R."/>
        </authorList>
    </citation>
    <scope>NUCLEOTIDE SEQUENCE</scope>
    <source>
        <strain evidence="2">PS9179</strain>
        <tissue evidence="2">Whole animal</tissue>
    </source>
</reference>
<gene>
    <name evidence="2" type="ORF">QR680_006548</name>
</gene>
<evidence type="ECO:0000313" key="2">
    <source>
        <dbReference type="EMBL" id="KAK0413024.1"/>
    </source>
</evidence>
<evidence type="ECO:0000256" key="1">
    <source>
        <dbReference type="SAM" id="SignalP"/>
    </source>
</evidence>
<feature type="signal peptide" evidence="1">
    <location>
        <begin position="1"/>
        <end position="21"/>
    </location>
</feature>
<protein>
    <submittedName>
        <fullName evidence="2">Uncharacterized protein</fullName>
    </submittedName>
</protein>
<evidence type="ECO:0000313" key="3">
    <source>
        <dbReference type="Proteomes" id="UP001175271"/>
    </source>
</evidence>
<dbReference type="EMBL" id="JAUCMV010000003">
    <property type="protein sequence ID" value="KAK0413024.1"/>
    <property type="molecule type" value="Genomic_DNA"/>
</dbReference>
<dbReference type="Proteomes" id="UP001175271">
    <property type="component" value="Unassembled WGS sequence"/>
</dbReference>
<sequence length="70" mass="8004">MDRGVLFALLLLFSTMASIPASTIEQISITDIERARDILSDVLKKIQQENTRQYYPAPEYHPPDYGIYGE</sequence>